<dbReference type="Proteomes" id="UP000285712">
    <property type="component" value="Unassembled WGS sequence"/>
</dbReference>
<protein>
    <recommendedName>
        <fullName evidence="3">Coatomer subunit zeta</fullName>
    </recommendedName>
</protein>
<dbReference type="AlphaFoldDB" id="A0A418DEB7"/>
<dbReference type="Gene3D" id="3.30.450.60">
    <property type="match status" value="1"/>
</dbReference>
<dbReference type="VEuPathDB" id="FungiDB:H257_09950"/>
<evidence type="ECO:0000313" key="1">
    <source>
        <dbReference type="EMBL" id="RHY93204.1"/>
    </source>
</evidence>
<reference evidence="1 2" key="1">
    <citation type="submission" date="2018-08" db="EMBL/GenBank/DDBJ databases">
        <title>Aphanomyces genome sequencing and annotation.</title>
        <authorList>
            <person name="Minardi D."/>
            <person name="Oidtmann B."/>
            <person name="Van Der Giezen M."/>
            <person name="Studholme D.J."/>
        </authorList>
    </citation>
    <scope>NUCLEOTIDE SEQUENCE [LARGE SCALE GENOMIC DNA]</scope>
    <source>
        <strain evidence="1 2">Sv</strain>
    </source>
</reference>
<comment type="caution">
    <text evidence="1">The sequence shown here is derived from an EMBL/GenBank/DDBJ whole genome shotgun (WGS) entry which is preliminary data.</text>
</comment>
<organism evidence="1 2">
    <name type="scientific">Aphanomyces astaci</name>
    <name type="common">Crayfish plague agent</name>
    <dbReference type="NCBI Taxonomy" id="112090"/>
    <lineage>
        <taxon>Eukaryota</taxon>
        <taxon>Sar</taxon>
        <taxon>Stramenopiles</taxon>
        <taxon>Oomycota</taxon>
        <taxon>Saprolegniomycetes</taxon>
        <taxon>Saprolegniales</taxon>
        <taxon>Verrucalvaceae</taxon>
        <taxon>Aphanomyces</taxon>
    </lineage>
</organism>
<accession>A0A418DEB7</accession>
<dbReference type="VEuPathDB" id="FungiDB:H257_09949"/>
<evidence type="ECO:0008006" key="3">
    <source>
        <dbReference type="Google" id="ProtNLM"/>
    </source>
</evidence>
<sequence length="421" mass="45489">MLHSAVVTTDKANVLLARYFLPLTTESKRIFEQALFKAVTWSALSSVTDDAADAHLVVCDGQFVVYRKFGDLVWFLAGSGEYDELIYGAVAAAVLVMTSNQSFSDLLLSSNDLDDMNNECLDQLTADVVNRSKNADAASAAASKAAGLKRKPSASFQKQRSQVYEYLPGDDNPSTTATGYDYFADYKDGEATTFVTATGEQHVVGLGLDLDSLVPSSTSTLVPDPIPFKEESHPTSASPVSHIETIPDIIHLSIPSSTTPFIDGTADSTQRGGRGHVHRNSVELTGLSHQFGLQTSMAPPGSPVHQQHRISPSNMIMPSYAPASPVNQLQMAYPTSPAHHHMQLPPAMMQPSSPARHPANGLLMPLPISVEYKCRQCGQPKSGHTCTSIKSMMDSAVQNETTPSNMTDWRILPVKTKWVVA</sequence>
<gene>
    <name evidence="1" type="ORF">DYB35_005528</name>
</gene>
<dbReference type="EMBL" id="QUTG01003101">
    <property type="protein sequence ID" value="RHY93204.1"/>
    <property type="molecule type" value="Genomic_DNA"/>
</dbReference>
<name>A0A418DEB7_APHAT</name>
<evidence type="ECO:0000313" key="2">
    <source>
        <dbReference type="Proteomes" id="UP000285712"/>
    </source>
</evidence>
<proteinExistence type="predicted"/>